<evidence type="ECO:0000256" key="2">
    <source>
        <dbReference type="ARBA" id="ARBA00022801"/>
    </source>
</evidence>
<evidence type="ECO:0000256" key="8">
    <source>
        <dbReference type="ARBA" id="ARBA00034923"/>
    </source>
</evidence>
<dbReference type="CDD" id="cd17932">
    <property type="entry name" value="DEXQc_UvrD"/>
    <property type="match status" value="1"/>
</dbReference>
<keyword evidence="2 10" id="KW-0378">Hydrolase</keyword>
<dbReference type="Pfam" id="PF00580">
    <property type="entry name" value="UvrD-helicase"/>
    <property type="match status" value="2"/>
</dbReference>
<protein>
    <recommendedName>
        <fullName evidence="7">DNA 3'-5' helicase</fullName>
        <ecNumber evidence="7">5.6.2.4</ecNumber>
    </recommendedName>
    <alternativeName>
        <fullName evidence="8">DNA 3'-5' helicase II</fullName>
    </alternativeName>
</protein>
<dbReference type="Gene3D" id="1.10.486.10">
    <property type="entry name" value="PCRA, domain 4"/>
    <property type="match status" value="1"/>
</dbReference>
<dbReference type="InterPro" id="IPR014016">
    <property type="entry name" value="UvrD-like_ATP-bd"/>
</dbReference>
<keyword evidence="4 10" id="KW-0067">ATP-binding</keyword>
<keyword evidence="5" id="KW-0413">Isomerase</keyword>
<accession>A0ABW8Q1C3</accession>
<evidence type="ECO:0000259" key="11">
    <source>
        <dbReference type="PROSITE" id="PS51198"/>
    </source>
</evidence>
<dbReference type="Gene3D" id="3.40.50.300">
    <property type="entry name" value="P-loop containing nucleotide triphosphate hydrolases"/>
    <property type="match status" value="2"/>
</dbReference>
<comment type="caution">
    <text evidence="13">The sequence shown here is derived from an EMBL/GenBank/DDBJ whole genome shotgun (WGS) entry which is preliminary data.</text>
</comment>
<sequence length="570" mass="64689">MIAVDAWLPSDGLTLEPNALLAAKEQARCLALTAGPGAGKTEMLAQRADFLLRTGTCRYPKRILAISFKVDASKNLKERIQRRCGHELASRFDSYTFHAFAKRIIDRFRVVLTGNDALDLDYSIGERKVTRRQITFHDLVPLAIQILKASVVARNAIRQTYSDVFLDEFQDCTDQQYELVKVAFKSTSIRLTAVGDTKQKIMGWAGALDGIFQTFARDFAAIPLNMYRNFRSKPRLLRVQNEIIRVLDPASVMPDHQLAGEEGEVFAWQFGNAQGEAEYLADLISEWIRNEEIPLSEIAVLVSKQLNLYANHLMAALEVRGIPYRNEQEMQDIAVEPAARLVVDYLSCLYGQREPKAWIRLMNQLIPFADDEVQSSARQNFQRFFKEQRNVIIMTELLDEQFSGWWDSVCSFLTKIGKETLVALSPDYESHARLGEVVRDTKACIEDLLKLEPDLPQALTRFSEDQAVRILTIHKSKGLEFDSTIIMAVENEIFFGDQGANRCAFFVGVSRAKRRLVLTHAIERERPKNHGGRWNVRRTPQQEYISFALPHLNGVDGESDDHSNDGADQA</sequence>
<dbReference type="EMBL" id="JBANFI010000013">
    <property type="protein sequence ID" value="MFK7161854.1"/>
    <property type="molecule type" value="Genomic_DNA"/>
</dbReference>
<feature type="domain" description="UvrD-like helicase ATP-binding" evidence="11">
    <location>
        <begin position="13"/>
        <end position="233"/>
    </location>
</feature>
<evidence type="ECO:0000256" key="5">
    <source>
        <dbReference type="ARBA" id="ARBA00023235"/>
    </source>
</evidence>
<evidence type="ECO:0000256" key="1">
    <source>
        <dbReference type="ARBA" id="ARBA00022741"/>
    </source>
</evidence>
<reference evidence="13 14" key="1">
    <citation type="submission" date="2024-02" db="EMBL/GenBank/DDBJ databases">
        <title>Marinospirillum sp. MEB 164 isolated from Lonar lake sediment.</title>
        <authorList>
            <person name="Joshi A."/>
            <person name="Thite S."/>
        </authorList>
    </citation>
    <scope>NUCLEOTIDE SEQUENCE [LARGE SCALE GENOMIC DNA]</scope>
    <source>
        <strain evidence="13 14">MEB164</strain>
    </source>
</reference>
<dbReference type="GO" id="GO:0016787">
    <property type="term" value="F:hydrolase activity"/>
    <property type="evidence" value="ECO:0007669"/>
    <property type="project" value="UniProtKB-KW"/>
</dbReference>
<dbReference type="EC" id="5.6.2.4" evidence="7"/>
<dbReference type="PANTHER" id="PTHR11070">
    <property type="entry name" value="UVRD / RECB / PCRA DNA HELICASE FAMILY MEMBER"/>
    <property type="match status" value="1"/>
</dbReference>
<comment type="catalytic activity">
    <reaction evidence="6">
        <text>Couples ATP hydrolysis with the unwinding of duplex DNA by translocating in the 3'-5' direction.</text>
        <dbReference type="EC" id="5.6.2.4"/>
    </reaction>
</comment>
<evidence type="ECO:0000256" key="3">
    <source>
        <dbReference type="ARBA" id="ARBA00022806"/>
    </source>
</evidence>
<comment type="catalytic activity">
    <reaction evidence="9">
        <text>ATP + H2O = ADP + phosphate + H(+)</text>
        <dbReference type="Rhea" id="RHEA:13065"/>
        <dbReference type="ChEBI" id="CHEBI:15377"/>
        <dbReference type="ChEBI" id="CHEBI:15378"/>
        <dbReference type="ChEBI" id="CHEBI:30616"/>
        <dbReference type="ChEBI" id="CHEBI:43474"/>
        <dbReference type="ChEBI" id="CHEBI:456216"/>
        <dbReference type="EC" id="5.6.2.4"/>
    </reaction>
</comment>
<evidence type="ECO:0000256" key="9">
    <source>
        <dbReference type="ARBA" id="ARBA00048988"/>
    </source>
</evidence>
<evidence type="ECO:0000256" key="7">
    <source>
        <dbReference type="ARBA" id="ARBA00034808"/>
    </source>
</evidence>
<feature type="domain" description="UvrD-like helicase C-terminal" evidence="12">
    <location>
        <begin position="234"/>
        <end position="478"/>
    </location>
</feature>
<proteinExistence type="predicted"/>
<feature type="binding site" evidence="10">
    <location>
        <begin position="34"/>
        <end position="41"/>
    </location>
    <ligand>
        <name>ATP</name>
        <dbReference type="ChEBI" id="CHEBI:30616"/>
    </ligand>
</feature>
<evidence type="ECO:0000259" key="12">
    <source>
        <dbReference type="PROSITE" id="PS51217"/>
    </source>
</evidence>
<keyword evidence="14" id="KW-1185">Reference proteome</keyword>
<evidence type="ECO:0000256" key="4">
    <source>
        <dbReference type="ARBA" id="ARBA00022840"/>
    </source>
</evidence>
<keyword evidence="3 10" id="KW-0347">Helicase</keyword>
<evidence type="ECO:0000313" key="14">
    <source>
        <dbReference type="Proteomes" id="UP001621714"/>
    </source>
</evidence>
<name>A0ABW8Q1C3_9GAMM</name>
<dbReference type="RefSeq" id="WP_405341487.1">
    <property type="nucleotide sequence ID" value="NZ_JBANFI010000013.1"/>
</dbReference>
<dbReference type="GO" id="GO:0004386">
    <property type="term" value="F:helicase activity"/>
    <property type="evidence" value="ECO:0007669"/>
    <property type="project" value="UniProtKB-KW"/>
</dbReference>
<dbReference type="InterPro" id="IPR027417">
    <property type="entry name" value="P-loop_NTPase"/>
</dbReference>
<evidence type="ECO:0000313" key="13">
    <source>
        <dbReference type="EMBL" id="MFK7161854.1"/>
    </source>
</evidence>
<dbReference type="PROSITE" id="PS51198">
    <property type="entry name" value="UVRD_HELICASE_ATP_BIND"/>
    <property type="match status" value="1"/>
</dbReference>
<keyword evidence="1 10" id="KW-0547">Nucleotide-binding</keyword>
<dbReference type="PANTHER" id="PTHR11070:SF2">
    <property type="entry name" value="ATP-DEPENDENT DNA HELICASE SRS2"/>
    <property type="match status" value="1"/>
</dbReference>
<gene>
    <name evidence="13" type="ORF">V6U78_12490</name>
</gene>
<dbReference type="InterPro" id="IPR000212">
    <property type="entry name" value="DNA_helicase_UvrD/REP"/>
</dbReference>
<evidence type="ECO:0000256" key="6">
    <source>
        <dbReference type="ARBA" id="ARBA00034617"/>
    </source>
</evidence>
<dbReference type="Proteomes" id="UP001621714">
    <property type="component" value="Unassembled WGS sequence"/>
</dbReference>
<dbReference type="SUPFAM" id="SSF52540">
    <property type="entry name" value="P-loop containing nucleoside triphosphate hydrolases"/>
    <property type="match status" value="1"/>
</dbReference>
<dbReference type="InterPro" id="IPR014017">
    <property type="entry name" value="DNA_helicase_UvrD-like_C"/>
</dbReference>
<dbReference type="PROSITE" id="PS51217">
    <property type="entry name" value="UVRD_HELICASE_CTER"/>
    <property type="match status" value="1"/>
</dbReference>
<evidence type="ECO:0000256" key="10">
    <source>
        <dbReference type="PROSITE-ProRule" id="PRU00560"/>
    </source>
</evidence>
<organism evidence="13 14">
    <name type="scientific">Marinospirillum alkalitolerans</name>
    <dbReference type="NCBI Taxonomy" id="3123374"/>
    <lineage>
        <taxon>Bacteria</taxon>
        <taxon>Pseudomonadati</taxon>
        <taxon>Pseudomonadota</taxon>
        <taxon>Gammaproteobacteria</taxon>
        <taxon>Oceanospirillales</taxon>
        <taxon>Oceanospirillaceae</taxon>
        <taxon>Marinospirillum</taxon>
    </lineage>
</organism>
<dbReference type="Pfam" id="PF13361">
    <property type="entry name" value="UvrD_C"/>
    <property type="match status" value="2"/>
</dbReference>